<protein>
    <submittedName>
        <fullName evidence="1">Uncharacterized protein</fullName>
    </submittedName>
</protein>
<organism evidence="1">
    <name type="scientific">Arundo donax</name>
    <name type="common">Giant reed</name>
    <name type="synonym">Donax arundinaceus</name>
    <dbReference type="NCBI Taxonomy" id="35708"/>
    <lineage>
        <taxon>Eukaryota</taxon>
        <taxon>Viridiplantae</taxon>
        <taxon>Streptophyta</taxon>
        <taxon>Embryophyta</taxon>
        <taxon>Tracheophyta</taxon>
        <taxon>Spermatophyta</taxon>
        <taxon>Magnoliopsida</taxon>
        <taxon>Liliopsida</taxon>
        <taxon>Poales</taxon>
        <taxon>Poaceae</taxon>
        <taxon>PACMAD clade</taxon>
        <taxon>Arundinoideae</taxon>
        <taxon>Arundineae</taxon>
        <taxon>Arundo</taxon>
    </lineage>
</organism>
<dbReference type="EMBL" id="GBRH01203603">
    <property type="protein sequence ID" value="JAD94292.1"/>
    <property type="molecule type" value="Transcribed_RNA"/>
</dbReference>
<evidence type="ECO:0000313" key="1">
    <source>
        <dbReference type="EMBL" id="JAD94292.1"/>
    </source>
</evidence>
<dbReference type="AlphaFoldDB" id="A0A0A9EE30"/>
<name>A0A0A9EE30_ARUDO</name>
<reference evidence="1" key="2">
    <citation type="journal article" date="2015" name="Data Brief">
        <title>Shoot transcriptome of the giant reed, Arundo donax.</title>
        <authorList>
            <person name="Barrero R.A."/>
            <person name="Guerrero F.D."/>
            <person name="Moolhuijzen P."/>
            <person name="Goolsby J.A."/>
            <person name="Tidwell J."/>
            <person name="Bellgard S.E."/>
            <person name="Bellgard M.I."/>
        </authorList>
    </citation>
    <scope>NUCLEOTIDE SEQUENCE</scope>
    <source>
        <tissue evidence="1">Shoot tissue taken approximately 20 cm above the soil surface</tissue>
    </source>
</reference>
<proteinExistence type="predicted"/>
<accession>A0A0A9EE30</accession>
<reference evidence="1" key="1">
    <citation type="submission" date="2014-09" db="EMBL/GenBank/DDBJ databases">
        <authorList>
            <person name="Magalhaes I.L.F."/>
            <person name="Oliveira U."/>
            <person name="Santos F.R."/>
            <person name="Vidigal T.H.D.A."/>
            <person name="Brescovit A.D."/>
            <person name="Santos A.J."/>
        </authorList>
    </citation>
    <scope>NUCLEOTIDE SEQUENCE</scope>
    <source>
        <tissue evidence="1">Shoot tissue taken approximately 20 cm above the soil surface</tissue>
    </source>
</reference>
<sequence>MVKSRNEVGTEIRCLLLKPTCSKATSCETEPGL</sequence>